<gene>
    <name evidence="11" type="ORF">AWH69_07395</name>
</gene>
<evidence type="ECO:0000256" key="9">
    <source>
        <dbReference type="SAM" id="Phobius"/>
    </source>
</evidence>
<name>A0A176QDK5_9MICO</name>
<feature type="transmembrane region" description="Helical" evidence="9">
    <location>
        <begin position="300"/>
        <end position="320"/>
    </location>
</feature>
<evidence type="ECO:0000313" key="11">
    <source>
        <dbReference type="EMBL" id="OAB87848.1"/>
    </source>
</evidence>
<evidence type="ECO:0000256" key="8">
    <source>
        <dbReference type="SAM" id="MobiDB-lite"/>
    </source>
</evidence>
<feature type="transmembrane region" description="Helical" evidence="9">
    <location>
        <begin position="207"/>
        <end position="232"/>
    </location>
</feature>
<feature type="transmembrane region" description="Helical" evidence="9">
    <location>
        <begin position="165"/>
        <end position="187"/>
    </location>
</feature>
<feature type="compositionally biased region" description="Basic and acidic residues" evidence="8">
    <location>
        <begin position="486"/>
        <end position="500"/>
    </location>
</feature>
<dbReference type="GO" id="GO:0008137">
    <property type="term" value="F:NADH dehydrogenase (ubiquinone) activity"/>
    <property type="evidence" value="ECO:0007669"/>
    <property type="project" value="InterPro"/>
</dbReference>
<feature type="transmembrane region" description="Helical" evidence="9">
    <location>
        <begin position="239"/>
        <end position="260"/>
    </location>
</feature>
<feature type="transmembrane region" description="Helical" evidence="9">
    <location>
        <begin position="369"/>
        <end position="387"/>
    </location>
</feature>
<feature type="transmembrane region" description="Helical" evidence="9">
    <location>
        <begin position="407"/>
        <end position="427"/>
    </location>
</feature>
<dbReference type="InterPro" id="IPR003918">
    <property type="entry name" value="NADH_UbQ_OxRdtase"/>
</dbReference>
<evidence type="ECO:0000256" key="5">
    <source>
        <dbReference type="ARBA" id="ARBA00022989"/>
    </source>
</evidence>
<evidence type="ECO:0000256" key="4">
    <source>
        <dbReference type="ARBA" id="ARBA00022692"/>
    </source>
</evidence>
<feature type="transmembrane region" description="Helical" evidence="9">
    <location>
        <begin position="110"/>
        <end position="128"/>
    </location>
</feature>
<comment type="similarity">
    <text evidence="2">Belongs to the CPA3 antiporters (TC 2.A.63) subunit D family.</text>
</comment>
<feature type="transmembrane region" description="Helical" evidence="9">
    <location>
        <begin position="530"/>
        <end position="555"/>
    </location>
</feature>
<dbReference type="Pfam" id="PF00361">
    <property type="entry name" value="Proton_antipo_M"/>
    <property type="match status" value="1"/>
</dbReference>
<dbReference type="InterPro" id="IPR001750">
    <property type="entry name" value="ND/Mrp_TM"/>
</dbReference>
<evidence type="ECO:0000313" key="12">
    <source>
        <dbReference type="Proteomes" id="UP000076976"/>
    </source>
</evidence>
<reference evidence="11 12" key="1">
    <citation type="submission" date="2016-01" db="EMBL/GenBank/DDBJ databases">
        <title>Janibacter melonis strain CD11_4 genome sequencing and assembly.</title>
        <authorList>
            <person name="Nair G.R."/>
            <person name="Kaur G."/>
            <person name="Chander A.M."/>
            <person name="Mayilraj S."/>
        </authorList>
    </citation>
    <scope>NUCLEOTIDE SEQUENCE [LARGE SCALE GENOMIC DNA]</scope>
    <source>
        <strain evidence="11 12">CD11-4</strain>
    </source>
</reference>
<dbReference type="PRINTS" id="PR01437">
    <property type="entry name" value="NUOXDRDTASE4"/>
</dbReference>
<proteinExistence type="inferred from homology"/>
<feature type="transmembrane region" description="Helical" evidence="9">
    <location>
        <begin position="31"/>
        <end position="51"/>
    </location>
</feature>
<comment type="caution">
    <text evidence="11">The sequence shown here is derived from an EMBL/GenBank/DDBJ whole genome shotgun (WGS) entry which is preliminary data.</text>
</comment>
<keyword evidence="12" id="KW-1185">Reference proteome</keyword>
<feature type="region of interest" description="Disordered" evidence="8">
    <location>
        <begin position="485"/>
        <end position="511"/>
    </location>
</feature>
<feature type="transmembrane region" description="Helical" evidence="9">
    <location>
        <begin position="134"/>
        <end position="153"/>
    </location>
</feature>
<evidence type="ECO:0000256" key="2">
    <source>
        <dbReference type="ARBA" id="ARBA00005346"/>
    </source>
</evidence>
<keyword evidence="4 7" id="KW-0812">Transmembrane</keyword>
<feature type="transmembrane region" description="Helical" evidence="9">
    <location>
        <begin position="326"/>
        <end position="348"/>
    </location>
</feature>
<feature type="domain" description="NADH:quinone oxidoreductase/Mrp antiporter transmembrane" evidence="10">
    <location>
        <begin position="130"/>
        <end position="416"/>
    </location>
</feature>
<dbReference type="PANTHER" id="PTHR42703">
    <property type="entry name" value="NADH DEHYDROGENASE"/>
    <property type="match status" value="1"/>
</dbReference>
<feature type="transmembrane region" description="Helical" evidence="9">
    <location>
        <begin position="272"/>
        <end position="293"/>
    </location>
</feature>
<feature type="transmembrane region" description="Helical" evidence="9">
    <location>
        <begin position="6"/>
        <end position="24"/>
    </location>
</feature>
<sequence length="579" mass="61199">MNSLIPVPVLLPLLGAGLTLVLVHRPRAQRAVSVAVLVAVVALAAYLLWAVDEHGTMAVWVGGWEAPLGISLVADRLSTLMLLVSSSVALAVLVYSIGQGMIDDDESAPVSIYHPTFLVLVAGVSNAFLAGDLFNIFVSFEMLLFASYVLLTLGGTESRIRAGTIYVVVNMLSSMLFLISIAAVYGATGSVNLARLHESLAQLPDPVALTLQLLLLTTFGVKAAMFPLGFWLPDSYPTAPAPVTAVFAGLLTKVGVYAILRTQTLLFPDRPLTDLLLVVAVLTMVVGILGAVAQSDLKRLLSFTLVSHIGYMIFGIALATKGGVSGAVFYVAHHITIQTALFLVLGLLERRAGSTSLVRLGGLARIAPLIAVLFFVPAMNLAGIPPLSGFIGKIGLMSAGVETGTPLAYVLVAASAVTSLLTLYAIAKAWSLAFWRTPAQAHELAVAIVAHEQTTDDAVETTSVAVGSSGRWQSDALVEAESFTLQREEADDERRRKDSEAGPEAFDTEDDETLYERELRGASHQLPRSMVGATVALVAASVMLSVIGGPLYGLADRASADLLNPQDYVQAVLPTVESR</sequence>
<keyword evidence="6 9" id="KW-0472">Membrane</keyword>
<dbReference type="PANTHER" id="PTHR42703:SF1">
    <property type="entry name" value="NA(+)_H(+) ANTIPORTER SUBUNIT D1"/>
    <property type="match status" value="1"/>
</dbReference>
<dbReference type="Proteomes" id="UP000076976">
    <property type="component" value="Unassembled WGS sequence"/>
</dbReference>
<evidence type="ECO:0000259" key="10">
    <source>
        <dbReference type="Pfam" id="PF00361"/>
    </source>
</evidence>
<keyword evidence="5 9" id="KW-1133">Transmembrane helix</keyword>
<dbReference type="InterPro" id="IPR050586">
    <property type="entry name" value="CPA3_Na-H_Antiporter_D"/>
</dbReference>
<evidence type="ECO:0000256" key="3">
    <source>
        <dbReference type="ARBA" id="ARBA00022475"/>
    </source>
</evidence>
<feature type="transmembrane region" description="Helical" evidence="9">
    <location>
        <begin position="77"/>
        <end position="98"/>
    </location>
</feature>
<dbReference type="RefSeq" id="WP_068273635.1">
    <property type="nucleotide sequence ID" value="NZ_LQZG01000002.1"/>
</dbReference>
<evidence type="ECO:0000256" key="6">
    <source>
        <dbReference type="ARBA" id="ARBA00023136"/>
    </source>
</evidence>
<protein>
    <submittedName>
        <fullName evidence="11">Cation:proton antiporter</fullName>
    </submittedName>
</protein>
<dbReference type="GO" id="GO:0042773">
    <property type="term" value="P:ATP synthesis coupled electron transport"/>
    <property type="evidence" value="ECO:0007669"/>
    <property type="project" value="InterPro"/>
</dbReference>
<evidence type="ECO:0000256" key="7">
    <source>
        <dbReference type="RuleBase" id="RU000320"/>
    </source>
</evidence>
<dbReference type="NCBIfam" id="NF009308">
    <property type="entry name" value="PRK12665.1"/>
    <property type="match status" value="1"/>
</dbReference>
<dbReference type="STRING" id="262209.AWH69_07395"/>
<evidence type="ECO:0000256" key="1">
    <source>
        <dbReference type="ARBA" id="ARBA00004651"/>
    </source>
</evidence>
<organism evidence="11 12">
    <name type="scientific">Janibacter melonis</name>
    <dbReference type="NCBI Taxonomy" id="262209"/>
    <lineage>
        <taxon>Bacteria</taxon>
        <taxon>Bacillati</taxon>
        <taxon>Actinomycetota</taxon>
        <taxon>Actinomycetes</taxon>
        <taxon>Micrococcales</taxon>
        <taxon>Intrasporangiaceae</taxon>
        <taxon>Janibacter</taxon>
    </lineage>
</organism>
<dbReference type="EMBL" id="LQZG01000002">
    <property type="protein sequence ID" value="OAB87848.1"/>
    <property type="molecule type" value="Genomic_DNA"/>
</dbReference>
<dbReference type="GO" id="GO:0005886">
    <property type="term" value="C:plasma membrane"/>
    <property type="evidence" value="ECO:0007669"/>
    <property type="project" value="UniProtKB-SubCell"/>
</dbReference>
<accession>A0A176QDK5</accession>
<dbReference type="AlphaFoldDB" id="A0A176QDK5"/>
<comment type="subcellular location">
    <subcellularLocation>
        <location evidence="1">Cell membrane</location>
        <topology evidence="1">Multi-pass membrane protein</topology>
    </subcellularLocation>
    <subcellularLocation>
        <location evidence="7">Membrane</location>
        <topology evidence="7">Multi-pass membrane protein</topology>
    </subcellularLocation>
</comment>
<keyword evidence="3" id="KW-1003">Cell membrane</keyword>